<dbReference type="Proteomes" id="UP000033079">
    <property type="component" value="Chromosome"/>
</dbReference>
<feature type="transmembrane region" description="Helical" evidence="1">
    <location>
        <begin position="45"/>
        <end position="64"/>
    </location>
</feature>
<organism evidence="2 3">
    <name type="scientific">Methanosarcina barkeri 227</name>
    <dbReference type="NCBI Taxonomy" id="1434106"/>
    <lineage>
        <taxon>Archaea</taxon>
        <taxon>Methanobacteriati</taxon>
        <taxon>Methanobacteriota</taxon>
        <taxon>Stenosarchaea group</taxon>
        <taxon>Methanomicrobia</taxon>
        <taxon>Methanosarcinales</taxon>
        <taxon>Methanosarcinaceae</taxon>
        <taxon>Methanosarcina</taxon>
    </lineage>
</organism>
<proteinExistence type="predicted"/>
<dbReference type="KEGG" id="mbar:MSBR2_1019"/>
<dbReference type="Pfam" id="PF04087">
    <property type="entry name" value="DUF389"/>
    <property type="match status" value="1"/>
</dbReference>
<evidence type="ECO:0000313" key="2">
    <source>
        <dbReference type="EMBL" id="AKB57535.1"/>
    </source>
</evidence>
<reference evidence="2 3" key="1">
    <citation type="submission" date="2014-07" db="EMBL/GenBank/DDBJ databases">
        <title>Methanogenic archaea and the global carbon cycle.</title>
        <authorList>
            <person name="Henriksen J.R."/>
            <person name="Luke J."/>
            <person name="Reinhart S."/>
            <person name="Benedict M.N."/>
            <person name="Youngblut N.D."/>
            <person name="Metcalf M.E."/>
            <person name="Whitaker R.J."/>
            <person name="Metcalf W.W."/>
        </authorList>
    </citation>
    <scope>NUCLEOTIDE SEQUENCE [LARGE SCALE GENOMIC DNA]</scope>
    <source>
        <strain evidence="2 3">227</strain>
    </source>
</reference>
<gene>
    <name evidence="2" type="ORF">MSBR2_1019</name>
</gene>
<evidence type="ECO:0000256" key="1">
    <source>
        <dbReference type="SAM" id="Phobius"/>
    </source>
</evidence>
<evidence type="ECO:0000313" key="3">
    <source>
        <dbReference type="Proteomes" id="UP000033079"/>
    </source>
</evidence>
<dbReference type="PATRIC" id="fig|1434106.5.peg.1295"/>
<dbReference type="EMBL" id="CP009530">
    <property type="protein sequence ID" value="AKB57535.1"/>
    <property type="molecule type" value="Genomic_DNA"/>
</dbReference>
<keyword evidence="1" id="KW-0472">Membrane</keyword>
<dbReference type="AlphaFoldDB" id="A0A0E3R2C8"/>
<name>A0A0E3R2C8_METBA</name>
<protein>
    <submittedName>
        <fullName evidence="2">Uncharacterized protein</fullName>
    </submittedName>
</protein>
<keyword evidence="1" id="KW-1133">Transmembrane helix</keyword>
<dbReference type="HOGENOM" id="CLU_2204097_0_0_2"/>
<dbReference type="InterPro" id="IPR005240">
    <property type="entry name" value="DUF389"/>
</dbReference>
<keyword evidence="1" id="KW-0812">Transmembrane</keyword>
<accession>A0A0E3R2C8</accession>
<sequence>MQIGGLLLAIAVGTLIGMLLKESILLLPVLDIREISQIAERTSPNFLSLFLALGSGIAGAISIIRNAGSPLWVSQLQLLSFHQLQRQGGCRMGTTLSSSCSCRSRAC</sequence>